<keyword evidence="7" id="KW-0677">Repeat</keyword>
<evidence type="ECO:0000256" key="7">
    <source>
        <dbReference type="ARBA" id="ARBA00022737"/>
    </source>
</evidence>
<keyword evidence="13" id="KW-0175">Coiled coil</keyword>
<dbReference type="GO" id="GO:0003756">
    <property type="term" value="F:protein disulfide isomerase activity"/>
    <property type="evidence" value="ECO:0007669"/>
    <property type="project" value="UniProtKB-EC"/>
</dbReference>
<feature type="domain" description="Thioredoxin" evidence="18">
    <location>
        <begin position="1908"/>
        <end position="2026"/>
    </location>
</feature>
<dbReference type="SUPFAM" id="SSF52172">
    <property type="entry name" value="CheY-like"/>
    <property type="match status" value="1"/>
</dbReference>
<dbReference type="InterPro" id="IPR036356">
    <property type="entry name" value="ERp29_C_sf"/>
</dbReference>
<dbReference type="Pfam" id="PF07749">
    <property type="entry name" value="ERp29"/>
    <property type="match status" value="1"/>
</dbReference>
<dbReference type="GO" id="GO:0030008">
    <property type="term" value="C:TRAPP complex"/>
    <property type="evidence" value="ECO:0007669"/>
    <property type="project" value="InterPro"/>
</dbReference>
<dbReference type="Pfam" id="PF02518">
    <property type="entry name" value="HATPase_c"/>
    <property type="match status" value="1"/>
</dbReference>
<evidence type="ECO:0000256" key="4">
    <source>
        <dbReference type="ARBA" id="ARBA00012723"/>
    </source>
</evidence>
<dbReference type="SUPFAM" id="SSF55874">
    <property type="entry name" value="ATPase domain of HSP90 chaperone/DNA topoisomerase II/histidine kinase"/>
    <property type="match status" value="1"/>
</dbReference>
<dbReference type="Proteomes" id="UP000249619">
    <property type="component" value="Unassembled WGS sequence"/>
</dbReference>
<evidence type="ECO:0000256" key="13">
    <source>
        <dbReference type="SAM" id="Coils"/>
    </source>
</evidence>
<dbReference type="CDD" id="cd00082">
    <property type="entry name" value="HisKA"/>
    <property type="match status" value="1"/>
</dbReference>
<dbReference type="SUPFAM" id="SSF52833">
    <property type="entry name" value="Thioredoxin-like"/>
    <property type="match status" value="3"/>
</dbReference>
<dbReference type="EMBL" id="QGDH01000038">
    <property type="protein sequence ID" value="RAR13244.1"/>
    <property type="molecule type" value="Genomic_DNA"/>
</dbReference>
<dbReference type="InterPro" id="IPR013655">
    <property type="entry name" value="PAS_fold_3"/>
</dbReference>
<dbReference type="InterPro" id="IPR003594">
    <property type="entry name" value="HATPase_dom"/>
</dbReference>
<dbReference type="NCBIfam" id="TIGR01126">
    <property type="entry name" value="pdi_dom"/>
    <property type="match status" value="2"/>
</dbReference>
<dbReference type="CDD" id="cd00130">
    <property type="entry name" value="PAS"/>
    <property type="match status" value="1"/>
</dbReference>
<dbReference type="PROSITE" id="PS50110">
    <property type="entry name" value="RESPONSE_REGULATORY"/>
    <property type="match status" value="1"/>
</dbReference>
<evidence type="ECO:0000256" key="10">
    <source>
        <dbReference type="ARBA" id="ARBA00023284"/>
    </source>
</evidence>
<feature type="domain" description="PAS" evidence="17">
    <location>
        <begin position="390"/>
        <end position="462"/>
    </location>
</feature>
<proteinExistence type="inferred from homology"/>
<keyword evidence="10" id="KW-0676">Redox-active center</keyword>
<dbReference type="Gene3D" id="3.30.1380.20">
    <property type="entry name" value="Trafficking protein particle complex subunit 3"/>
    <property type="match status" value="1"/>
</dbReference>
<dbReference type="SMART" id="SM00388">
    <property type="entry name" value="HisKA"/>
    <property type="match status" value="1"/>
</dbReference>
<feature type="modified residue" description="4-aspartylphosphate" evidence="11">
    <location>
        <position position="1069"/>
    </location>
</feature>
<dbReference type="Gene3D" id="1.20.1150.12">
    <property type="entry name" value="Endoplasmic reticulum resident protein 29, C-terminal domain"/>
    <property type="match status" value="1"/>
</dbReference>
<evidence type="ECO:0000256" key="12">
    <source>
        <dbReference type="RuleBase" id="RU004208"/>
    </source>
</evidence>
<dbReference type="PANTHER" id="PTHR45672:SF11">
    <property type="entry name" value="PROTEIN DISULFIDE-ISOMERASE C17H9.14C"/>
    <property type="match status" value="1"/>
</dbReference>
<dbReference type="STRING" id="183478.A0A364N7E8"/>
<dbReference type="CDD" id="cd17546">
    <property type="entry name" value="REC_hyHK_CKI1_RcsC-like"/>
    <property type="match status" value="1"/>
</dbReference>
<gene>
    <name evidence="19" type="ORF">DDE83_003378</name>
</gene>
<dbReference type="GO" id="GO:0048193">
    <property type="term" value="P:Golgi vesicle transport"/>
    <property type="evidence" value="ECO:0007669"/>
    <property type="project" value="InterPro"/>
</dbReference>
<dbReference type="Gene3D" id="1.10.287.130">
    <property type="match status" value="1"/>
</dbReference>
<dbReference type="Pfam" id="PF13188">
    <property type="entry name" value="PAS_8"/>
    <property type="match status" value="1"/>
</dbReference>
<dbReference type="InterPro" id="IPR005467">
    <property type="entry name" value="His_kinase_dom"/>
</dbReference>
<keyword evidence="19" id="KW-0418">Kinase</keyword>
<dbReference type="InterPro" id="IPR024096">
    <property type="entry name" value="NO_sig/Golgi_transp_ligand-bd"/>
</dbReference>
<evidence type="ECO:0000259" key="18">
    <source>
        <dbReference type="PROSITE" id="PS51352"/>
    </source>
</evidence>
<dbReference type="InterPro" id="IPR036890">
    <property type="entry name" value="HATPase_C_sf"/>
</dbReference>
<dbReference type="PROSITE" id="PS50112">
    <property type="entry name" value="PAS"/>
    <property type="match status" value="2"/>
</dbReference>
<dbReference type="FunFam" id="3.40.30.10:FF:000032">
    <property type="entry name" value="Protein disulfide-isomerase A6 homolog"/>
    <property type="match status" value="1"/>
</dbReference>
<dbReference type="SUPFAM" id="SSF47384">
    <property type="entry name" value="Homodimeric domain of signal transducing histidine kinase"/>
    <property type="match status" value="1"/>
</dbReference>
<dbReference type="InterPro" id="IPR016696">
    <property type="entry name" value="TRAPP-I_su5"/>
</dbReference>
<dbReference type="CDD" id="cd02998">
    <property type="entry name" value="PDI_a_ERp38"/>
    <property type="match status" value="2"/>
</dbReference>
<keyword evidence="5 11" id="KW-0597">Phosphoprotein</keyword>
<dbReference type="InterPro" id="IPR036249">
    <property type="entry name" value="Thioredoxin-like_sf"/>
</dbReference>
<dbReference type="SUPFAM" id="SSF111126">
    <property type="entry name" value="Ligand-binding domain in the NO signalling and Golgi transport"/>
    <property type="match status" value="1"/>
</dbReference>
<evidence type="ECO:0000256" key="5">
    <source>
        <dbReference type="ARBA" id="ARBA00022553"/>
    </source>
</evidence>
<evidence type="ECO:0000259" key="15">
    <source>
        <dbReference type="PROSITE" id="PS50109"/>
    </source>
</evidence>
<dbReference type="InterPro" id="IPR005788">
    <property type="entry name" value="PDI_thioredoxin-like_dom"/>
</dbReference>
<dbReference type="Gene3D" id="3.30.450.20">
    <property type="entry name" value="PAS domain"/>
    <property type="match status" value="2"/>
</dbReference>
<dbReference type="Gene3D" id="3.40.50.2300">
    <property type="match status" value="1"/>
</dbReference>
<dbReference type="CDD" id="cd00238">
    <property type="entry name" value="ERp29c"/>
    <property type="match status" value="1"/>
</dbReference>
<evidence type="ECO:0000256" key="11">
    <source>
        <dbReference type="PROSITE-ProRule" id="PRU00169"/>
    </source>
</evidence>
<evidence type="ECO:0000256" key="6">
    <source>
        <dbReference type="ARBA" id="ARBA00022729"/>
    </source>
</evidence>
<feature type="domain" description="Thioredoxin" evidence="18">
    <location>
        <begin position="1782"/>
        <end position="1905"/>
    </location>
</feature>
<evidence type="ECO:0000259" key="16">
    <source>
        <dbReference type="PROSITE" id="PS50110"/>
    </source>
</evidence>
<dbReference type="Pfam" id="PF08447">
    <property type="entry name" value="PAS_3"/>
    <property type="match status" value="1"/>
</dbReference>
<dbReference type="InterPro" id="IPR001789">
    <property type="entry name" value="Sig_transdc_resp-reg_receiver"/>
</dbReference>
<name>A0A364N7E8_STELY</name>
<dbReference type="SUPFAM" id="SSF55785">
    <property type="entry name" value="PYP-like sensor domain (PAS domain)"/>
    <property type="match status" value="2"/>
</dbReference>
<dbReference type="Gene3D" id="3.30.565.10">
    <property type="entry name" value="Histidine kinase-like ATPase, C-terminal domain"/>
    <property type="match status" value="1"/>
</dbReference>
<evidence type="ECO:0000313" key="19">
    <source>
        <dbReference type="EMBL" id="RAR13244.1"/>
    </source>
</evidence>
<dbReference type="Pfam" id="PF04051">
    <property type="entry name" value="TRAPP"/>
    <property type="match status" value="1"/>
</dbReference>
<keyword evidence="20" id="KW-1185">Reference proteome</keyword>
<evidence type="ECO:0000256" key="14">
    <source>
        <dbReference type="SAM" id="MobiDB-lite"/>
    </source>
</evidence>
<evidence type="ECO:0000256" key="8">
    <source>
        <dbReference type="ARBA" id="ARBA00023157"/>
    </source>
</evidence>
<evidence type="ECO:0000256" key="9">
    <source>
        <dbReference type="ARBA" id="ARBA00023235"/>
    </source>
</evidence>
<dbReference type="Gene3D" id="3.40.30.10">
    <property type="entry name" value="Glutaredoxin"/>
    <property type="match status" value="3"/>
</dbReference>
<dbReference type="PANTHER" id="PTHR45672">
    <property type="entry name" value="PROTEIN DISULFIDE-ISOMERASE C17H9.14C-RELATED"/>
    <property type="match status" value="1"/>
</dbReference>
<dbReference type="InterPro" id="IPR017937">
    <property type="entry name" value="Thioredoxin_CS"/>
</dbReference>
<feature type="domain" description="Thioredoxin" evidence="18">
    <location>
        <begin position="1623"/>
        <end position="1745"/>
    </location>
</feature>
<dbReference type="SMART" id="SM00448">
    <property type="entry name" value="REC"/>
    <property type="match status" value="1"/>
</dbReference>
<dbReference type="GO" id="GO:0000155">
    <property type="term" value="F:phosphorelay sensor kinase activity"/>
    <property type="evidence" value="ECO:0007669"/>
    <property type="project" value="InterPro"/>
</dbReference>
<dbReference type="InterPro" id="IPR003661">
    <property type="entry name" value="HisK_dim/P_dom"/>
</dbReference>
<dbReference type="Pfam" id="PF00085">
    <property type="entry name" value="Thioredoxin"/>
    <property type="match status" value="3"/>
</dbReference>
<keyword evidence="6" id="KW-0732">Signal</keyword>
<feature type="coiled-coil region" evidence="13">
    <location>
        <begin position="1207"/>
        <end position="1269"/>
    </location>
</feature>
<dbReference type="Pfam" id="PF00072">
    <property type="entry name" value="Response_reg"/>
    <property type="match status" value="1"/>
</dbReference>
<dbReference type="SMART" id="SM00387">
    <property type="entry name" value="HATPase_c"/>
    <property type="match status" value="1"/>
</dbReference>
<evidence type="ECO:0000256" key="1">
    <source>
        <dbReference type="ARBA" id="ARBA00001182"/>
    </source>
</evidence>
<evidence type="ECO:0000259" key="17">
    <source>
        <dbReference type="PROSITE" id="PS50112"/>
    </source>
</evidence>
<comment type="caution">
    <text evidence="19">The sequence shown here is derived from an EMBL/GenBank/DDBJ whole genome shotgun (WGS) entry which is preliminary data.</text>
</comment>
<accession>A0A364N7E8</accession>
<protein>
    <recommendedName>
        <fullName evidence="4">protein disulfide-isomerase</fullName>
        <ecNumber evidence="4">5.3.4.1</ecNumber>
    </recommendedName>
</protein>
<comment type="similarity">
    <text evidence="3 12">Belongs to the protein disulfide isomerase family.</text>
</comment>
<dbReference type="PROSITE" id="PS00194">
    <property type="entry name" value="THIOREDOXIN_1"/>
    <property type="match status" value="2"/>
</dbReference>
<dbReference type="InterPro" id="IPR011006">
    <property type="entry name" value="CheY-like_superfamily"/>
</dbReference>
<comment type="similarity">
    <text evidence="2">Belongs to the TRAPP small subunits family. BET3 subfamily.</text>
</comment>
<keyword evidence="8" id="KW-1015">Disulfide bond</keyword>
<dbReference type="CDD" id="cd14943">
    <property type="entry name" value="TRAPPC5_Trs31"/>
    <property type="match status" value="1"/>
</dbReference>
<dbReference type="GO" id="GO:0006457">
    <property type="term" value="P:protein folding"/>
    <property type="evidence" value="ECO:0007669"/>
    <property type="project" value="TreeGrafter"/>
</dbReference>
<dbReference type="InterPro" id="IPR013766">
    <property type="entry name" value="Thioredoxin_domain"/>
</dbReference>
<keyword evidence="19" id="KW-0808">Transferase</keyword>
<dbReference type="InterPro" id="IPR000014">
    <property type="entry name" value="PAS"/>
</dbReference>
<feature type="region of interest" description="Disordered" evidence="14">
    <location>
        <begin position="1370"/>
        <end position="1398"/>
    </location>
</feature>
<dbReference type="PRINTS" id="PR00344">
    <property type="entry name" value="BCTRLSENSOR"/>
</dbReference>
<feature type="domain" description="PAS" evidence="17">
    <location>
        <begin position="528"/>
        <end position="598"/>
    </location>
</feature>
<evidence type="ECO:0000256" key="3">
    <source>
        <dbReference type="ARBA" id="ARBA00006347"/>
    </source>
</evidence>
<reference evidence="20" key="1">
    <citation type="submission" date="2018-05" db="EMBL/GenBank/DDBJ databases">
        <title>Draft genome sequence of Stemphylium lycopersici strain CIDEFI 213.</title>
        <authorList>
            <person name="Medina R."/>
            <person name="Franco M.E.E."/>
            <person name="Lucentini C.G."/>
            <person name="Saparrat M.C.N."/>
            <person name="Balatti P.A."/>
        </authorList>
    </citation>
    <scope>NUCLEOTIDE SEQUENCE [LARGE SCALE GENOMIC DNA]</scope>
    <source>
        <strain evidence="20">CIDEFI 213</strain>
    </source>
</reference>
<dbReference type="InterPro" id="IPR036097">
    <property type="entry name" value="HisK_dim/P_sf"/>
</dbReference>
<organism evidence="19 20">
    <name type="scientific">Stemphylium lycopersici</name>
    <name type="common">Tomato gray leaf spot disease fungus</name>
    <name type="synonym">Thyrospora lycopersici</name>
    <dbReference type="NCBI Taxonomy" id="183478"/>
    <lineage>
        <taxon>Eukaryota</taxon>
        <taxon>Fungi</taxon>
        <taxon>Dikarya</taxon>
        <taxon>Ascomycota</taxon>
        <taxon>Pezizomycotina</taxon>
        <taxon>Dothideomycetes</taxon>
        <taxon>Pleosporomycetidae</taxon>
        <taxon>Pleosporales</taxon>
        <taxon>Pleosporineae</taxon>
        <taxon>Pleosporaceae</taxon>
        <taxon>Stemphylium</taxon>
    </lineage>
</organism>
<dbReference type="NCBIfam" id="TIGR00229">
    <property type="entry name" value="sensory_box"/>
    <property type="match status" value="1"/>
</dbReference>
<dbReference type="InterPro" id="IPR004358">
    <property type="entry name" value="Sig_transdc_His_kin-like_C"/>
</dbReference>
<dbReference type="InterPro" id="IPR051063">
    <property type="entry name" value="PDI"/>
</dbReference>
<dbReference type="PROSITE" id="PS51352">
    <property type="entry name" value="THIOREDOXIN_2"/>
    <property type="match status" value="3"/>
</dbReference>
<evidence type="ECO:0000313" key="20">
    <source>
        <dbReference type="Proteomes" id="UP000249619"/>
    </source>
</evidence>
<dbReference type="CDD" id="cd02947">
    <property type="entry name" value="TRX_family"/>
    <property type="match status" value="1"/>
</dbReference>
<keyword evidence="9" id="KW-0413">Isomerase</keyword>
<feature type="domain" description="Histidine kinase" evidence="15">
    <location>
        <begin position="676"/>
        <end position="963"/>
    </location>
</feature>
<dbReference type="InterPro" id="IPR011679">
    <property type="entry name" value="ERp29_C"/>
</dbReference>
<dbReference type="SMART" id="SM00091">
    <property type="entry name" value="PAS"/>
    <property type="match status" value="2"/>
</dbReference>
<feature type="compositionally biased region" description="Low complexity" evidence="14">
    <location>
        <begin position="1370"/>
        <end position="1379"/>
    </location>
</feature>
<feature type="domain" description="Response regulatory" evidence="16">
    <location>
        <begin position="1006"/>
        <end position="1140"/>
    </location>
</feature>
<dbReference type="InterPro" id="IPR035965">
    <property type="entry name" value="PAS-like_dom_sf"/>
</dbReference>
<dbReference type="InterPro" id="IPR007194">
    <property type="entry name" value="TRAPP_component"/>
</dbReference>
<dbReference type="PROSITE" id="PS50109">
    <property type="entry name" value="HIS_KIN"/>
    <property type="match status" value="1"/>
</dbReference>
<dbReference type="EC" id="5.3.4.1" evidence="4"/>
<sequence length="2137" mass="235915">MSTESDAAKHASEPHLSFLTEPTGDAAIDSDLEYIRNLNWADTAPGPISTWPRELLVLVNLALLSPQPQLFLLGPDSIILYNTAYGRLLRDCHPLYQAQAPAISRIRKRAKEKSELANENHVIFFFPQDGRLEEVFLSATMVQLPLSLDGYHATTYNTTREALQVRREHALDEIRHATKDATELPALWTKILEGISNADGDISFAVIYYADCKLVRDKDTDFVSNDVSTKDFFLAGTVGSFSTPLPSNIRRGEDQPWVRRVFGVVDSHESVLLQADDGTMPPEMRHASSKRCYGDDSHQAVILPSVMDKASSVHAVLILGLAPRRPYDNFYQAWVRTLHYNFCNTVAAITMVEARLLAKENDHKRIAKEKEVFAKEVHLKQQEAALATGKMRRMLEIMEAASVGVFECTLSGKLTQTNEAFCNLSGCSKDLRVQHHTKLVELCEPEDMSLLKSHWQALLGGQPTTVSVKFRPRGQEKKWVQVACVPVFDNSLNVISITGCVTDIDAQKKVEHEAIVNRAVALEQLHLSESRLLNLIENAPLGILIFDQNRQPSFVNKTWFQMTGHPPVPVPDVEVRSIIFPEDIPEFDARLEDISRTGRPDGFHVRLNRLWQGASDLSKQAWVRFTGFPEMVGSDSFQITTAITDISDFKFSEALQRTRLEEAVEARRQQENFVDMTSHEIRNPLSAVMHCTDSLAHSLSEVKLLMDHINYRSPCDVDTAITMKRLQDFNSNMVDAVETIMSCTMHQKRIIDDILSLSKLDSNLLEICPTTFQVKSFLSQVESTFKLEAAQAGVTLVTVPDVSLSQLGIDWIEADPGRILQVLVNLVVNAIKFTKDSPEKRNVTLRIGASTSPPVDVFLDLTMAASSSSDRKSDSTLGSKTTGQGIYLWCSVKDTGCGMDTASMARIFSRFTQASPKTYSKYGGSGLGLFISRKLAALQGGEIGFASQENVGSTFAFYVKASRALPPNTTTTFTATDGPAEVKNAHIQPSSALAENPEPHKKPQLSVLLVEDNLVNQRVLKKQLERHGYKIYTADNGQEAFDFVKTTRHWRNFPDSVATGPYIDVILMDVEMPIVDGLQCASMIRTAEKEGQIDKHLQIIAVTANARPEQLRRATEAGMDDAVSKPFRVKDLALVIEQLGALGPGTSLPPKMRYMWLSVHRERTAGVPSPHMSPGLNALFLELPNLHRGNPPARLPDQVSPGAEPGKAFALADANEQEMEVKESEEAHANLLYDTVRRLNLLESETARLLLENAQLKGANKKVRNAKQRHLAAQPRMKKECDDALAGLQEQRNINGDVRAALKTEQSGGPRMLTEMEYHQAKMYEDMWRGIDICNYKDARSAEDAMHRFWIVMEKPASVFASAATIRPQSGLQSQPGGQHLAMSGNTSQGPGLRYPSNKKTIYDRNLNRSKNAELSRAAFAYLFIEMIAYAQKGAKDVGDLEQRLNTQGYPIGLRLLDLLLSRTANPLAAIRPTRILPLLQFIAQQLYRYLFGRPADALEKSGTDPGQYMLFDNEPMVNQYISLPKELSSLNCAAFVAGIIEGVCDGAGLPTEGVTAHSVGEEEGKDGKGLWPGKTVFLIKFKPEVLEREEILGRGGASASTRDGCGAGNCHPVRIHPSKKHISAGKKQYTLHANTTAMPTEISAPLHFRTLLNVHTYLIADFYATWCPPCKQIAPIYAQLSSTHSAAGKFAFVKVNVDEQRELAGQYGVTAMPTFMLFKDGKKVEEVRGADVRGLKGMVERVAGEVRATGGKVEEKVGKKAVEKEEEGKVEEKTVSGSYGMTVIALLPAIASASAVIDLEPSNFDDIVLKSGKPALVEFFAPWCGHCKNLAPVWEELATVFQHAGDKVSVAKVDADNHKALGKRFGVTGFPTLKWFDGKSDKPTDYKGGRDLESLSKFITENTSIKPKVKGKLPSQVVYLDDKSFKEKVGKDQDVLVAFTAPWCGHCKTLAPVWETLANDFVTEPSVLIAKVDAEAENSKALAQEQGVSSYPTIKYFPKGSTEPLPYTGARAEKDFIDFLNANAGTHRAVGGGLDATGGTIEAFNSIIEKFQGSWADGTEEAKTIAATLQDKYAQYYVRAFEKLSANEGYAANELTRLKGLIAKGNLAPEKMDDLMSRSNILRKFMGDAAEEKSEL</sequence>
<comment type="catalytic activity">
    <reaction evidence="1">
        <text>Catalyzes the rearrangement of -S-S- bonds in proteins.</text>
        <dbReference type="EC" id="5.3.4.1"/>
    </reaction>
</comment>
<dbReference type="SUPFAM" id="SSF47933">
    <property type="entry name" value="ERP29 C domain-like"/>
    <property type="match status" value="1"/>
</dbReference>
<evidence type="ECO:0000256" key="2">
    <source>
        <dbReference type="ARBA" id="ARBA00006218"/>
    </source>
</evidence>
<dbReference type="GO" id="GO:0005783">
    <property type="term" value="C:endoplasmic reticulum"/>
    <property type="evidence" value="ECO:0007669"/>
    <property type="project" value="InterPro"/>
</dbReference>